<dbReference type="STRING" id="714943.Mucpa_6359"/>
<keyword evidence="2" id="KW-1185">Reference proteome</keyword>
<evidence type="ECO:0008006" key="3">
    <source>
        <dbReference type="Google" id="ProtNLM"/>
    </source>
</evidence>
<dbReference type="InterPro" id="IPR050114">
    <property type="entry name" value="UPF0173_UPF0282_UlaG_hydrolase"/>
</dbReference>
<dbReference type="AlphaFoldDB" id="H1Y5Z1"/>
<dbReference type="Proteomes" id="UP000002774">
    <property type="component" value="Chromosome"/>
</dbReference>
<dbReference type="HOGENOM" id="CLU_986312_0_0_10"/>
<sequence length="282" mass="31886">MLNADYYLIYIDNNCFFTNQNSSRSGVLCFCRNIGADAHKQISVFILYKINKIIKMKITKYIHSCLVFEQDGFKLLMDPGNYTFAEGLVKPEEFADVSAIIITHIHPDHLDMDHLKKIIELSGAPVFTNNQVADALEKQGIGAELLTEGTRNFGGMAFKAMPVIHMPLLDNLIPEMTGFIINNTILHAVDSLDSSLYQIKNIELLILPIMAPFCNELQVAQFADTIQPKHILPVHDGFGKSFFLKQRHQNYVKHFEAQGIQFHQPLGGRVSAETEIVFKFNL</sequence>
<dbReference type="eggNOG" id="COG2220">
    <property type="taxonomic scope" value="Bacteria"/>
</dbReference>
<reference evidence="1" key="1">
    <citation type="submission" date="2011-09" db="EMBL/GenBank/DDBJ databases">
        <title>The permanent draft genome of Mucilaginibacter paludis DSM 18603.</title>
        <authorList>
            <consortium name="US DOE Joint Genome Institute (JGI-PGF)"/>
            <person name="Lucas S."/>
            <person name="Han J."/>
            <person name="Lapidus A."/>
            <person name="Bruce D."/>
            <person name="Goodwin L."/>
            <person name="Pitluck S."/>
            <person name="Peters L."/>
            <person name="Kyrpides N."/>
            <person name="Mavromatis K."/>
            <person name="Ivanova N."/>
            <person name="Mikhailova N."/>
            <person name="Held B."/>
            <person name="Detter J.C."/>
            <person name="Tapia R."/>
            <person name="Han C."/>
            <person name="Land M."/>
            <person name="Hauser L."/>
            <person name="Markowitz V."/>
            <person name="Cheng J.-F."/>
            <person name="Hugenholtz P."/>
            <person name="Woyke T."/>
            <person name="Wu D."/>
            <person name="Tindall B."/>
            <person name="Brambilla E."/>
            <person name="Klenk H.-P."/>
            <person name="Eisen J.A."/>
        </authorList>
    </citation>
    <scope>NUCLEOTIDE SEQUENCE [LARGE SCALE GENOMIC DNA]</scope>
    <source>
        <strain evidence="1">DSM 18603</strain>
    </source>
</reference>
<gene>
    <name evidence="1" type="ORF">Mucpa_6359</name>
</gene>
<dbReference type="EMBL" id="CM001403">
    <property type="protein sequence ID" value="EHQ30413.1"/>
    <property type="molecule type" value="Genomic_DNA"/>
</dbReference>
<organism evidence="1 2">
    <name type="scientific">Mucilaginibacter paludis DSM 18603</name>
    <dbReference type="NCBI Taxonomy" id="714943"/>
    <lineage>
        <taxon>Bacteria</taxon>
        <taxon>Pseudomonadati</taxon>
        <taxon>Bacteroidota</taxon>
        <taxon>Sphingobacteriia</taxon>
        <taxon>Sphingobacteriales</taxon>
        <taxon>Sphingobacteriaceae</taxon>
        <taxon>Mucilaginibacter</taxon>
    </lineage>
</organism>
<dbReference type="SUPFAM" id="SSF56281">
    <property type="entry name" value="Metallo-hydrolase/oxidoreductase"/>
    <property type="match status" value="1"/>
</dbReference>
<evidence type="ECO:0000313" key="2">
    <source>
        <dbReference type="Proteomes" id="UP000002774"/>
    </source>
</evidence>
<dbReference type="PANTHER" id="PTHR43546:SF3">
    <property type="entry name" value="UPF0173 METAL-DEPENDENT HYDROLASE MJ1163"/>
    <property type="match status" value="1"/>
</dbReference>
<evidence type="ECO:0000313" key="1">
    <source>
        <dbReference type="EMBL" id="EHQ30413.1"/>
    </source>
</evidence>
<accession>H1Y5Z1</accession>
<name>H1Y5Z1_9SPHI</name>
<protein>
    <recommendedName>
        <fullName evidence="3">Metallo-beta-lactamase domain-containing protein</fullName>
    </recommendedName>
</protein>
<dbReference type="Gene3D" id="3.60.15.10">
    <property type="entry name" value="Ribonuclease Z/Hydroxyacylglutathione hydrolase-like"/>
    <property type="match status" value="1"/>
</dbReference>
<dbReference type="PANTHER" id="PTHR43546">
    <property type="entry name" value="UPF0173 METAL-DEPENDENT HYDROLASE MJ1163-RELATED"/>
    <property type="match status" value="1"/>
</dbReference>
<dbReference type="Pfam" id="PF13483">
    <property type="entry name" value="Lactamase_B_3"/>
    <property type="match status" value="1"/>
</dbReference>
<dbReference type="InterPro" id="IPR036866">
    <property type="entry name" value="RibonucZ/Hydroxyglut_hydro"/>
</dbReference>
<proteinExistence type="predicted"/>